<comment type="caution">
    <text evidence="2">The sequence shown here is derived from an EMBL/GenBank/DDBJ whole genome shotgun (WGS) entry which is preliminary data.</text>
</comment>
<name>A0A0F9UF44_9ZZZZ</name>
<gene>
    <name evidence="2" type="ORF">LCGC14_0274090</name>
</gene>
<dbReference type="AlphaFoldDB" id="A0A0F9UF44"/>
<reference evidence="2" key="1">
    <citation type="journal article" date="2015" name="Nature">
        <title>Complex archaea that bridge the gap between prokaryotes and eukaryotes.</title>
        <authorList>
            <person name="Spang A."/>
            <person name="Saw J.H."/>
            <person name="Jorgensen S.L."/>
            <person name="Zaremba-Niedzwiedzka K."/>
            <person name="Martijn J."/>
            <person name="Lind A.E."/>
            <person name="van Eijk R."/>
            <person name="Schleper C."/>
            <person name="Guy L."/>
            <person name="Ettema T.J."/>
        </authorList>
    </citation>
    <scope>NUCLEOTIDE SEQUENCE</scope>
</reference>
<sequence length="72" mass="8143">MAAMPVPAPKPSTLRMEKHLRETFERVREKLATVSGDSGMIRLHPDQTKRACEAYDEHLDNGHADDEAEPEE</sequence>
<protein>
    <submittedName>
        <fullName evidence="2">Uncharacterized protein</fullName>
    </submittedName>
</protein>
<accession>A0A0F9UF44</accession>
<proteinExistence type="predicted"/>
<organism evidence="2">
    <name type="scientific">marine sediment metagenome</name>
    <dbReference type="NCBI Taxonomy" id="412755"/>
    <lineage>
        <taxon>unclassified sequences</taxon>
        <taxon>metagenomes</taxon>
        <taxon>ecological metagenomes</taxon>
    </lineage>
</organism>
<evidence type="ECO:0000256" key="1">
    <source>
        <dbReference type="SAM" id="MobiDB-lite"/>
    </source>
</evidence>
<feature type="compositionally biased region" description="Basic and acidic residues" evidence="1">
    <location>
        <begin position="51"/>
        <end position="65"/>
    </location>
</feature>
<dbReference type="EMBL" id="LAZR01000153">
    <property type="protein sequence ID" value="KKN85997.1"/>
    <property type="molecule type" value="Genomic_DNA"/>
</dbReference>
<evidence type="ECO:0000313" key="2">
    <source>
        <dbReference type="EMBL" id="KKN85997.1"/>
    </source>
</evidence>
<feature type="region of interest" description="Disordered" evidence="1">
    <location>
        <begin position="51"/>
        <end position="72"/>
    </location>
</feature>